<dbReference type="PATRIC" id="fig|1120926.3.peg.3754"/>
<protein>
    <recommendedName>
        <fullName evidence="4">Mobilization protein</fullName>
    </recommendedName>
</protein>
<dbReference type="Proteomes" id="UP000013117">
    <property type="component" value="Unassembled WGS sequence"/>
</dbReference>
<dbReference type="HOGENOM" id="CLU_170832_0_0_6"/>
<organism evidence="2 3">
    <name type="scientific">Acinetobacter gerneri DSM 14967 = CIP 107464 = MTCC 9824</name>
    <dbReference type="NCBI Taxonomy" id="1120926"/>
    <lineage>
        <taxon>Bacteria</taxon>
        <taxon>Pseudomonadati</taxon>
        <taxon>Pseudomonadota</taxon>
        <taxon>Gammaproteobacteria</taxon>
        <taxon>Moraxellales</taxon>
        <taxon>Moraxellaceae</taxon>
        <taxon>Acinetobacter</taxon>
    </lineage>
</organism>
<dbReference type="STRING" id="202952.GCA_000747725_00180"/>
<evidence type="ECO:0008006" key="4">
    <source>
        <dbReference type="Google" id="ProtNLM"/>
    </source>
</evidence>
<gene>
    <name evidence="2" type="ORF">F960_03869</name>
</gene>
<proteinExistence type="predicted"/>
<dbReference type="eggNOG" id="ENOG5033G21">
    <property type="taxonomic scope" value="Bacteria"/>
</dbReference>
<comment type="caution">
    <text evidence="2">The sequence shown here is derived from an EMBL/GenBank/DDBJ whole genome shotgun (WGS) entry which is preliminary data.</text>
</comment>
<dbReference type="AlphaFoldDB" id="N8ZJQ2"/>
<reference evidence="2 3" key="1">
    <citation type="submission" date="2013-02" db="EMBL/GenBank/DDBJ databases">
        <title>The Genome Sequence of Acinetobacter gerneri CIP 107464.</title>
        <authorList>
            <consortium name="The Broad Institute Genome Sequencing Platform"/>
            <consortium name="The Broad Institute Genome Sequencing Center for Infectious Disease"/>
            <person name="Cerqueira G."/>
            <person name="Feldgarden M."/>
            <person name="Courvalin P."/>
            <person name="Perichon B."/>
            <person name="Grillot-Courvalin C."/>
            <person name="Clermont D."/>
            <person name="Rocha E."/>
            <person name="Yoon E.-J."/>
            <person name="Nemec A."/>
            <person name="Walker B."/>
            <person name="Young S.K."/>
            <person name="Zeng Q."/>
            <person name="Gargeya S."/>
            <person name="Fitzgerald M."/>
            <person name="Haas B."/>
            <person name="Abouelleil A."/>
            <person name="Alvarado L."/>
            <person name="Arachchi H.M."/>
            <person name="Berlin A.M."/>
            <person name="Chapman S.B."/>
            <person name="Dewar J."/>
            <person name="Goldberg J."/>
            <person name="Griggs A."/>
            <person name="Gujja S."/>
            <person name="Hansen M."/>
            <person name="Howarth C."/>
            <person name="Imamovic A."/>
            <person name="Larimer J."/>
            <person name="McCowan C."/>
            <person name="Murphy C."/>
            <person name="Neiman D."/>
            <person name="Pearson M."/>
            <person name="Priest M."/>
            <person name="Roberts A."/>
            <person name="Saif S."/>
            <person name="Shea T."/>
            <person name="Sisk P."/>
            <person name="Sykes S."/>
            <person name="Wortman J."/>
            <person name="Nusbaum C."/>
            <person name="Birren B."/>
        </authorList>
    </citation>
    <scope>NUCLEOTIDE SEQUENCE [LARGE SCALE GENOMIC DNA]</scope>
    <source>
        <strain evidence="2 3">CIP 107464</strain>
    </source>
</reference>
<name>N8ZJQ2_9GAMM</name>
<evidence type="ECO:0000313" key="2">
    <source>
        <dbReference type="EMBL" id="ENV31973.1"/>
    </source>
</evidence>
<sequence>MLEWFSFIPKLIVMTKSAENIEKKIEAQLEKLKQLKAQKQAIEARERTKQKEQERKDDTRRKILLGSYLIKKMQNEANKEKILAELNEYLTEDRDRKLFNL</sequence>
<evidence type="ECO:0000313" key="3">
    <source>
        <dbReference type="Proteomes" id="UP000013117"/>
    </source>
</evidence>
<evidence type="ECO:0000256" key="1">
    <source>
        <dbReference type="SAM" id="Coils"/>
    </source>
</evidence>
<feature type="coiled-coil region" evidence="1">
    <location>
        <begin position="15"/>
        <end position="62"/>
    </location>
</feature>
<keyword evidence="1" id="KW-0175">Coiled coil</keyword>
<accession>N8ZJQ2</accession>
<keyword evidence="3" id="KW-1185">Reference proteome</keyword>
<dbReference type="EMBL" id="APPN01000081">
    <property type="protein sequence ID" value="ENV31973.1"/>
    <property type="molecule type" value="Genomic_DNA"/>
</dbReference>